<evidence type="ECO:0000313" key="5">
    <source>
        <dbReference type="Proteomes" id="UP000094020"/>
    </source>
</evidence>
<evidence type="ECO:0000259" key="2">
    <source>
        <dbReference type="Pfam" id="PF21671"/>
    </source>
</evidence>
<reference evidence="3" key="3">
    <citation type="submission" date="2016-07" db="EMBL/GenBank/DDBJ databases">
        <title>Evolution of pathogenesis and genome organization in the Tremellales.</title>
        <authorList>
            <person name="Cuomo C."/>
            <person name="Litvintseva A."/>
            <person name="Heitman J."/>
            <person name="Chen Y."/>
            <person name="Sun S."/>
            <person name="Springer D."/>
            <person name="Dromer F."/>
            <person name="Young S."/>
            <person name="Zeng Q."/>
            <person name="Chapman S."/>
            <person name="Gujja S."/>
            <person name="Saif S."/>
            <person name="Birren B."/>
        </authorList>
    </citation>
    <scope>NUCLEOTIDE SEQUENCE</scope>
    <source>
        <strain evidence="3">CBS 10737</strain>
    </source>
</reference>
<dbReference type="InterPro" id="IPR048661">
    <property type="entry name" value="CPL1-like"/>
</dbReference>
<evidence type="ECO:0000256" key="1">
    <source>
        <dbReference type="SAM" id="SignalP"/>
    </source>
</evidence>
<reference evidence="4" key="4">
    <citation type="submission" date="2024-02" db="EMBL/GenBank/DDBJ databases">
        <title>Comparative genomics of Cryptococcus and Kwoniella reveals pathogenesis evolution and contrasting modes of karyotype evolution via chromosome fusion or intercentromeric recombination.</title>
        <authorList>
            <person name="Coelho M.A."/>
            <person name="David-Palma M."/>
            <person name="Shea T."/>
            <person name="Bowers K."/>
            <person name="McGinley-Smith S."/>
            <person name="Mohammad A.W."/>
            <person name="Gnirke A."/>
            <person name="Yurkov A.M."/>
            <person name="Nowrousian M."/>
            <person name="Sun S."/>
            <person name="Cuomo C.A."/>
            <person name="Heitman J."/>
        </authorList>
    </citation>
    <scope>NUCLEOTIDE SEQUENCE</scope>
    <source>
        <strain evidence="4">CBS 10737</strain>
    </source>
</reference>
<sequence length="293" mass="30587">MIVTTLIAAIMLARSIQAATYVGCLPSASIPSASTSESGVSLDECFTFCDSSTYAFYEAGSSQCTCGSSAGSSTNYVTSQDSSGACAADEVSTWLLHTAFSFSGCYTSTGSETTMRTTFPNSPEACFTACASYGGAAFSPMGGMYICQCAIDITGTDPRTCPSGAGEAGFYLYSQAIEPEPTAGNARRALRDRRKRAQMMKHQYCPAGLTACVVGSDQESFECVDVQSDLESCGGCMNGLYGSRTSNSSSTGTECSALPNVAMGGVTCTRGQCEISACKYGYTLVDNQCVRMF</sequence>
<dbReference type="InterPro" id="IPR038955">
    <property type="entry name" value="PriA/CPL1_fungi"/>
</dbReference>
<reference evidence="3" key="1">
    <citation type="submission" date="2013-07" db="EMBL/GenBank/DDBJ databases">
        <title>The Genome Sequence of Cryptococcus pinus CBS10737.</title>
        <authorList>
            <consortium name="The Broad Institute Genome Sequencing Platform"/>
            <person name="Cuomo C."/>
            <person name="Litvintseva A."/>
            <person name="Chen Y."/>
            <person name="Heitman J."/>
            <person name="Sun S."/>
            <person name="Springer D."/>
            <person name="Dromer F."/>
            <person name="Young S.K."/>
            <person name="Zeng Q."/>
            <person name="Gargeya S."/>
            <person name="Fitzgerald M."/>
            <person name="Abouelleil A."/>
            <person name="Alvarado L."/>
            <person name="Berlin A.M."/>
            <person name="Chapman S.B."/>
            <person name="Dewar J."/>
            <person name="Goldberg J."/>
            <person name="Griggs A."/>
            <person name="Gujja S."/>
            <person name="Hansen M."/>
            <person name="Howarth C."/>
            <person name="Imamovic A."/>
            <person name="Larimer J."/>
            <person name="McCowan C."/>
            <person name="Murphy C."/>
            <person name="Pearson M."/>
            <person name="Priest M."/>
            <person name="Roberts A."/>
            <person name="Saif S."/>
            <person name="Shea T."/>
            <person name="Sykes S."/>
            <person name="Wortman J."/>
            <person name="Nusbaum C."/>
            <person name="Birren B."/>
        </authorList>
    </citation>
    <scope>NUCLEOTIDE SEQUENCE [LARGE SCALE GENOMIC DNA]</scope>
    <source>
        <strain evidence="3">CBS 10737</strain>
    </source>
</reference>
<dbReference type="Pfam" id="PF21671">
    <property type="entry name" value="CPL1-like"/>
    <property type="match status" value="1"/>
</dbReference>
<dbReference type="OrthoDB" id="2564135at2759"/>
<accession>A0A1B9HUH4</accession>
<evidence type="ECO:0000313" key="4">
    <source>
        <dbReference type="EMBL" id="WWC72533.1"/>
    </source>
</evidence>
<keyword evidence="5" id="KW-1185">Reference proteome</keyword>
<proteinExistence type="predicted"/>
<evidence type="ECO:0000313" key="3">
    <source>
        <dbReference type="EMBL" id="OCF46913.1"/>
    </source>
</evidence>
<gene>
    <name evidence="3" type="ORF">I206_07300</name>
    <name evidence="4" type="ORF">I206_106495</name>
</gene>
<dbReference type="Proteomes" id="UP000094020">
    <property type="component" value="Chromosome 9"/>
</dbReference>
<name>A0A1B9HUH4_9TREE</name>
<dbReference type="GeneID" id="30175669"/>
<dbReference type="KEGG" id="kpin:30175669"/>
<dbReference type="STRING" id="1296096.A0A1B9HUH4"/>
<feature type="signal peptide" evidence="1">
    <location>
        <begin position="1"/>
        <end position="18"/>
    </location>
</feature>
<dbReference type="PANTHER" id="PTHR35192">
    <property type="entry name" value="PROTEIN, PUTATIVE-RELATED"/>
    <property type="match status" value="1"/>
</dbReference>
<protein>
    <recommendedName>
        <fullName evidence="2">Protein CPL1-like domain-containing protein</fullName>
    </recommendedName>
</protein>
<organism evidence="3">
    <name type="scientific">Kwoniella pini CBS 10737</name>
    <dbReference type="NCBI Taxonomy" id="1296096"/>
    <lineage>
        <taxon>Eukaryota</taxon>
        <taxon>Fungi</taxon>
        <taxon>Dikarya</taxon>
        <taxon>Basidiomycota</taxon>
        <taxon>Agaricomycotina</taxon>
        <taxon>Tremellomycetes</taxon>
        <taxon>Tremellales</taxon>
        <taxon>Cryptococcaceae</taxon>
        <taxon>Kwoniella</taxon>
    </lineage>
</organism>
<feature type="domain" description="Protein CPL1-like" evidence="2">
    <location>
        <begin position="221"/>
        <end position="287"/>
    </location>
</feature>
<reference evidence="4" key="2">
    <citation type="submission" date="2013-07" db="EMBL/GenBank/DDBJ databases">
        <authorList>
            <consortium name="The Broad Institute Genome Sequencing Platform"/>
            <person name="Cuomo C."/>
            <person name="Litvintseva A."/>
            <person name="Chen Y."/>
            <person name="Heitman J."/>
            <person name="Sun S."/>
            <person name="Springer D."/>
            <person name="Dromer F."/>
            <person name="Young S.K."/>
            <person name="Zeng Q."/>
            <person name="Gargeya S."/>
            <person name="Fitzgerald M."/>
            <person name="Abouelleil A."/>
            <person name="Alvarado L."/>
            <person name="Berlin A.M."/>
            <person name="Chapman S.B."/>
            <person name="Dewar J."/>
            <person name="Goldberg J."/>
            <person name="Griggs A."/>
            <person name="Gujja S."/>
            <person name="Hansen M."/>
            <person name="Howarth C."/>
            <person name="Imamovic A."/>
            <person name="Larimer J."/>
            <person name="McCowan C."/>
            <person name="Murphy C."/>
            <person name="Pearson M."/>
            <person name="Priest M."/>
            <person name="Roberts A."/>
            <person name="Saif S."/>
            <person name="Shea T."/>
            <person name="Sykes S."/>
            <person name="Wortman J."/>
            <person name="Nusbaum C."/>
            <person name="Birren B."/>
        </authorList>
    </citation>
    <scope>NUCLEOTIDE SEQUENCE</scope>
    <source>
        <strain evidence="4">CBS 10737</strain>
    </source>
</reference>
<dbReference type="AlphaFoldDB" id="A0A1B9HUH4"/>
<dbReference type="EMBL" id="CP144527">
    <property type="protein sequence ID" value="WWC72533.1"/>
    <property type="molecule type" value="Genomic_DNA"/>
</dbReference>
<keyword evidence="1" id="KW-0732">Signal</keyword>
<dbReference type="PANTHER" id="PTHR35192:SF2">
    <property type="entry name" value="APPLE DOMAIN-CONTAINING PROTEIN"/>
    <property type="match status" value="1"/>
</dbReference>
<dbReference type="EMBL" id="KI894015">
    <property type="protein sequence ID" value="OCF46913.1"/>
    <property type="molecule type" value="Genomic_DNA"/>
</dbReference>
<feature type="chain" id="PRO_5008628118" description="Protein CPL1-like domain-containing protein" evidence="1">
    <location>
        <begin position="19"/>
        <end position="293"/>
    </location>
</feature>
<dbReference type="RefSeq" id="XP_019008132.1">
    <property type="nucleotide sequence ID" value="XM_019158994.1"/>
</dbReference>